<evidence type="ECO:0000256" key="2">
    <source>
        <dbReference type="ARBA" id="ARBA00013194"/>
    </source>
</evidence>
<evidence type="ECO:0000256" key="3">
    <source>
        <dbReference type="ARBA" id="ARBA00022729"/>
    </source>
</evidence>
<dbReference type="InterPro" id="IPR018247">
    <property type="entry name" value="EF_Hand_1_Ca_BS"/>
</dbReference>
<evidence type="ECO:0000259" key="9">
    <source>
        <dbReference type="PROSITE" id="PS50222"/>
    </source>
</evidence>
<keyword evidence="4" id="KW-0677">Repeat</keyword>
<sequence length="110" mass="12351">ESVNTFTIIILGTSIPSNATLIFETELLNIEDGPPLVNLFKEIDSNEDSQLSREELVEYIAKQVPGADAAELEEDIEQKKLIDEIFVHEDKNKDGLISHEEFSGPKHDEL</sequence>
<dbReference type="InterPro" id="IPR002048">
    <property type="entry name" value="EF_hand_dom"/>
</dbReference>
<gene>
    <name evidence="11" type="primary">LOC106469618</name>
</gene>
<keyword evidence="5" id="KW-0106">Calcium</keyword>
<protein>
    <recommendedName>
        <fullName evidence="2">peptidylprolyl isomerase</fullName>
        <ecNumber evidence="2">5.2.1.8</ecNumber>
    </recommendedName>
    <alternativeName>
        <fullName evidence="8">Rotamase</fullName>
    </alternativeName>
</protein>
<dbReference type="PANTHER" id="PTHR46222:SF3">
    <property type="entry name" value="PEPTIDYLPROLYL ISOMERASE"/>
    <property type="match status" value="1"/>
</dbReference>
<keyword evidence="3" id="KW-0732">Signal</keyword>
<dbReference type="RefSeq" id="XP_013785574.2">
    <property type="nucleotide sequence ID" value="XM_013930120.2"/>
</dbReference>
<dbReference type="Proteomes" id="UP000694941">
    <property type="component" value="Unplaced"/>
</dbReference>
<dbReference type="GeneID" id="106469618"/>
<evidence type="ECO:0000256" key="5">
    <source>
        <dbReference type="ARBA" id="ARBA00022837"/>
    </source>
</evidence>
<name>A0ABM1BNI8_LIMPO</name>
<dbReference type="InterPro" id="IPR011992">
    <property type="entry name" value="EF-hand-dom_pair"/>
</dbReference>
<proteinExistence type="predicted"/>
<dbReference type="SUPFAM" id="SSF47473">
    <property type="entry name" value="EF-hand"/>
    <property type="match status" value="1"/>
</dbReference>
<evidence type="ECO:0000256" key="1">
    <source>
        <dbReference type="ARBA" id="ARBA00000971"/>
    </source>
</evidence>
<dbReference type="PROSITE" id="PS50222">
    <property type="entry name" value="EF_HAND_2"/>
    <property type="match status" value="2"/>
</dbReference>
<dbReference type="Gene3D" id="1.10.238.10">
    <property type="entry name" value="EF-hand"/>
    <property type="match status" value="1"/>
</dbReference>
<feature type="domain" description="EF-hand" evidence="9">
    <location>
        <begin position="77"/>
        <end position="110"/>
    </location>
</feature>
<comment type="catalytic activity">
    <reaction evidence="1">
        <text>[protein]-peptidylproline (omega=180) = [protein]-peptidylproline (omega=0)</text>
        <dbReference type="Rhea" id="RHEA:16237"/>
        <dbReference type="Rhea" id="RHEA-COMP:10747"/>
        <dbReference type="Rhea" id="RHEA-COMP:10748"/>
        <dbReference type="ChEBI" id="CHEBI:83833"/>
        <dbReference type="ChEBI" id="CHEBI:83834"/>
        <dbReference type="EC" id="5.2.1.8"/>
    </reaction>
</comment>
<reference evidence="11" key="1">
    <citation type="submission" date="2025-08" db="UniProtKB">
        <authorList>
            <consortium name="RefSeq"/>
        </authorList>
    </citation>
    <scope>IDENTIFICATION</scope>
    <source>
        <tissue evidence="11">Muscle</tissue>
    </source>
</reference>
<evidence type="ECO:0000256" key="7">
    <source>
        <dbReference type="ARBA" id="ARBA00023235"/>
    </source>
</evidence>
<evidence type="ECO:0000313" key="10">
    <source>
        <dbReference type="Proteomes" id="UP000694941"/>
    </source>
</evidence>
<feature type="domain" description="EF-hand" evidence="9">
    <location>
        <begin position="31"/>
        <end position="66"/>
    </location>
</feature>
<dbReference type="InterPro" id="IPR052273">
    <property type="entry name" value="PPIase_FKBP"/>
</dbReference>
<keyword evidence="6" id="KW-0697">Rotamase</keyword>
<evidence type="ECO:0000256" key="8">
    <source>
        <dbReference type="ARBA" id="ARBA00029569"/>
    </source>
</evidence>
<dbReference type="EC" id="5.2.1.8" evidence="2"/>
<keyword evidence="7" id="KW-0413">Isomerase</keyword>
<accession>A0ABM1BNI8</accession>
<keyword evidence="10" id="KW-1185">Reference proteome</keyword>
<feature type="non-terminal residue" evidence="11">
    <location>
        <position position="1"/>
    </location>
</feature>
<dbReference type="PANTHER" id="PTHR46222">
    <property type="entry name" value="PEPTIDYL-PROLYL CIS-TRANS ISOMERASE FKBP7/14"/>
    <property type="match status" value="1"/>
</dbReference>
<dbReference type="PROSITE" id="PS00018">
    <property type="entry name" value="EF_HAND_1"/>
    <property type="match status" value="1"/>
</dbReference>
<evidence type="ECO:0000256" key="4">
    <source>
        <dbReference type="ARBA" id="ARBA00022737"/>
    </source>
</evidence>
<evidence type="ECO:0000256" key="6">
    <source>
        <dbReference type="ARBA" id="ARBA00023110"/>
    </source>
</evidence>
<organism evidence="10 11">
    <name type="scientific">Limulus polyphemus</name>
    <name type="common">Atlantic horseshoe crab</name>
    <dbReference type="NCBI Taxonomy" id="6850"/>
    <lineage>
        <taxon>Eukaryota</taxon>
        <taxon>Metazoa</taxon>
        <taxon>Ecdysozoa</taxon>
        <taxon>Arthropoda</taxon>
        <taxon>Chelicerata</taxon>
        <taxon>Merostomata</taxon>
        <taxon>Xiphosura</taxon>
        <taxon>Limulidae</taxon>
        <taxon>Limulus</taxon>
    </lineage>
</organism>
<dbReference type="Pfam" id="PF13499">
    <property type="entry name" value="EF-hand_7"/>
    <property type="match status" value="1"/>
</dbReference>
<evidence type="ECO:0000313" key="11">
    <source>
        <dbReference type="RefSeq" id="XP_013785574.2"/>
    </source>
</evidence>